<evidence type="ECO:0000256" key="3">
    <source>
        <dbReference type="ARBA" id="ARBA00011557"/>
    </source>
</evidence>
<dbReference type="InterPro" id="IPR000515">
    <property type="entry name" value="MetI-like"/>
</dbReference>
<evidence type="ECO:0000256" key="9">
    <source>
        <dbReference type="ARBA" id="ARBA00023136"/>
    </source>
</evidence>
<feature type="transmembrane region" description="Helical" evidence="11">
    <location>
        <begin position="92"/>
        <end position="116"/>
    </location>
</feature>
<evidence type="ECO:0000256" key="1">
    <source>
        <dbReference type="ARBA" id="ARBA00004651"/>
    </source>
</evidence>
<evidence type="ECO:0000256" key="10">
    <source>
        <dbReference type="ARBA" id="ARBA00037054"/>
    </source>
</evidence>
<dbReference type="PANTHER" id="PTHR43744">
    <property type="entry name" value="ABC TRANSPORTER PERMEASE PROTEIN MG189-RELATED-RELATED"/>
    <property type="match status" value="1"/>
</dbReference>
<feature type="domain" description="ABC transmembrane type-1" evidence="13">
    <location>
        <begin position="88"/>
        <end position="273"/>
    </location>
</feature>
<dbReference type="CDD" id="cd06261">
    <property type="entry name" value="TM_PBP2"/>
    <property type="match status" value="1"/>
</dbReference>
<evidence type="ECO:0000256" key="6">
    <source>
        <dbReference type="ARBA" id="ARBA00022475"/>
    </source>
</evidence>
<comment type="subunit">
    <text evidence="3 12">The complex is composed of two ATP-binding proteins (UgpC), two transmembrane proteins (UgpA and UgpE) and a solute-binding protein (UgpB).</text>
</comment>
<feature type="transmembrane region" description="Helical" evidence="11">
    <location>
        <begin position="202"/>
        <end position="223"/>
    </location>
</feature>
<keyword evidence="9 11" id="KW-0472">Membrane</keyword>
<proteinExistence type="inferred from homology"/>
<protein>
    <recommendedName>
        <fullName evidence="4 12">sn-glycerol-3-phosphate transport system permease protein UgpE</fullName>
    </recommendedName>
</protein>
<organism evidence="14 15">
    <name type="scientific">Pseudovibrio ascidiaceicola</name>
    <dbReference type="NCBI Taxonomy" id="285279"/>
    <lineage>
        <taxon>Bacteria</taxon>
        <taxon>Pseudomonadati</taxon>
        <taxon>Pseudomonadota</taxon>
        <taxon>Alphaproteobacteria</taxon>
        <taxon>Hyphomicrobiales</taxon>
        <taxon>Stappiaceae</taxon>
        <taxon>Pseudovibrio</taxon>
    </lineage>
</organism>
<keyword evidence="5 11" id="KW-0813">Transport</keyword>
<evidence type="ECO:0000256" key="5">
    <source>
        <dbReference type="ARBA" id="ARBA00022448"/>
    </source>
</evidence>
<accession>A0A1I3V7K0</accession>
<feature type="transmembrane region" description="Helical" evidence="11">
    <location>
        <begin position="20"/>
        <end position="42"/>
    </location>
</feature>
<feature type="transmembrane region" description="Helical" evidence="11">
    <location>
        <begin position="161"/>
        <end position="181"/>
    </location>
</feature>
<dbReference type="PROSITE" id="PS50928">
    <property type="entry name" value="ABC_TM1"/>
    <property type="match status" value="1"/>
</dbReference>
<dbReference type="EMBL" id="FOSK01000001">
    <property type="protein sequence ID" value="SFJ90326.1"/>
    <property type="molecule type" value="Genomic_DNA"/>
</dbReference>
<evidence type="ECO:0000313" key="14">
    <source>
        <dbReference type="EMBL" id="SFJ90326.1"/>
    </source>
</evidence>
<evidence type="ECO:0000256" key="11">
    <source>
        <dbReference type="RuleBase" id="RU363032"/>
    </source>
</evidence>
<comment type="similarity">
    <text evidence="2 11">Belongs to the binding-protein-dependent transport system permease family.</text>
</comment>
<reference evidence="14 15" key="1">
    <citation type="submission" date="2016-10" db="EMBL/GenBank/DDBJ databases">
        <authorList>
            <person name="Varghese N."/>
            <person name="Submissions S."/>
        </authorList>
    </citation>
    <scope>NUCLEOTIDE SEQUENCE [LARGE SCALE GENOMIC DNA]</scope>
    <source>
        <strain evidence="14 15">DSM 16392</strain>
    </source>
</reference>
<dbReference type="Gene3D" id="1.10.3720.10">
    <property type="entry name" value="MetI-like"/>
    <property type="match status" value="1"/>
</dbReference>
<dbReference type="Proteomes" id="UP000199598">
    <property type="component" value="Unassembled WGS sequence"/>
</dbReference>
<keyword evidence="7 11" id="KW-0812">Transmembrane</keyword>
<evidence type="ECO:0000259" key="13">
    <source>
        <dbReference type="PROSITE" id="PS50928"/>
    </source>
</evidence>
<evidence type="ECO:0000256" key="12">
    <source>
        <dbReference type="RuleBase" id="RU363056"/>
    </source>
</evidence>
<keyword evidence="8 11" id="KW-1133">Transmembrane helix</keyword>
<dbReference type="SUPFAM" id="SSF161098">
    <property type="entry name" value="MetI-like"/>
    <property type="match status" value="1"/>
</dbReference>
<keyword evidence="6 12" id="KW-1003">Cell membrane</keyword>
<comment type="function">
    <text evidence="10 12">Part of the ABC transporter complex UgpBAEC involved in sn-glycerol-3-phosphate (G3P) import. Probably responsible for the translocation of the substrate across the membrane.</text>
</comment>
<comment type="subcellular location">
    <subcellularLocation>
        <location evidence="12">Cell inner membrane</location>
        <topology evidence="12">Multi-pass membrane protein</topology>
    </subcellularLocation>
    <subcellularLocation>
        <location evidence="1 11">Cell membrane</location>
        <topology evidence="1 11">Multi-pass membrane protein</topology>
    </subcellularLocation>
</comment>
<sequence length="286" mass="30803">MLCGGGLRFVSEMNMPHKHFLDHLILLIGVFLIVGPVIVIAFSSTHSGATLGQDGLQFLPGPYGVEVYSRALFEGRGFTGGVTGITMALNSLYLAAGFALAKVAVSLLAAYALVFFRVRFGTFFFWVILCSLLLPLESRFLPTYAVTSKLGLVNSYPGLMLPLLASAVGTFFFRQFFLGVPTELSEAARIDGAGPIKFLKDVLVPASAPMIAALGLLMFVQGWNQYLWPVMVSSEETRMTLVQGLSLVGRTSPQGLALAVLAMLPPILLVVFCQKAFVKGLTDGRQ</sequence>
<evidence type="ECO:0000256" key="8">
    <source>
        <dbReference type="ARBA" id="ARBA00022989"/>
    </source>
</evidence>
<comment type="caution">
    <text evidence="14">The sequence shown here is derived from an EMBL/GenBank/DDBJ whole genome shotgun (WGS) entry which is preliminary data.</text>
</comment>
<dbReference type="InterPro" id="IPR035906">
    <property type="entry name" value="MetI-like_sf"/>
</dbReference>
<dbReference type="Pfam" id="PF00528">
    <property type="entry name" value="BPD_transp_1"/>
    <property type="match status" value="1"/>
</dbReference>
<evidence type="ECO:0000256" key="7">
    <source>
        <dbReference type="ARBA" id="ARBA00022692"/>
    </source>
</evidence>
<name>A0A1I3V7K0_9HYPH</name>
<feature type="transmembrane region" description="Helical" evidence="11">
    <location>
        <begin position="256"/>
        <end position="278"/>
    </location>
</feature>
<gene>
    <name evidence="12" type="primary">ugpE</name>
    <name evidence="14" type="ORF">SAMN04488518_101201</name>
</gene>
<keyword evidence="12" id="KW-0997">Cell inner membrane</keyword>
<evidence type="ECO:0000256" key="2">
    <source>
        <dbReference type="ARBA" id="ARBA00009306"/>
    </source>
</evidence>
<feature type="transmembrane region" description="Helical" evidence="11">
    <location>
        <begin position="123"/>
        <end position="141"/>
    </location>
</feature>
<keyword evidence="15" id="KW-1185">Reference proteome</keyword>
<evidence type="ECO:0000256" key="4">
    <source>
        <dbReference type="ARBA" id="ARBA00020515"/>
    </source>
</evidence>
<dbReference type="PANTHER" id="PTHR43744:SF8">
    <property type="entry name" value="SN-GLYCEROL-3-PHOSPHATE TRANSPORT SYSTEM PERMEASE PROTEIN UGPE"/>
    <property type="match status" value="1"/>
</dbReference>
<evidence type="ECO:0000313" key="15">
    <source>
        <dbReference type="Proteomes" id="UP000199598"/>
    </source>
</evidence>